<protein>
    <submittedName>
        <fullName evidence="3">Uncharacterized protein</fullName>
    </submittedName>
</protein>
<evidence type="ECO:0000256" key="2">
    <source>
        <dbReference type="SAM" id="SignalP"/>
    </source>
</evidence>
<feature type="region of interest" description="Disordered" evidence="1">
    <location>
        <begin position="127"/>
        <end position="147"/>
    </location>
</feature>
<comment type="caution">
    <text evidence="3">The sequence shown here is derived from an EMBL/GenBank/DDBJ whole genome shotgun (WGS) entry which is preliminary data.</text>
</comment>
<organism evidence="3 4">
    <name type="scientific">Bradyrhizobium ivorense</name>
    <dbReference type="NCBI Taxonomy" id="2511166"/>
    <lineage>
        <taxon>Bacteria</taxon>
        <taxon>Pseudomonadati</taxon>
        <taxon>Pseudomonadota</taxon>
        <taxon>Alphaproteobacteria</taxon>
        <taxon>Hyphomicrobiales</taxon>
        <taxon>Nitrobacteraceae</taxon>
        <taxon>Bradyrhizobium</taxon>
    </lineage>
</organism>
<dbReference type="Proteomes" id="UP000328092">
    <property type="component" value="Unassembled WGS sequence"/>
</dbReference>
<evidence type="ECO:0000256" key="1">
    <source>
        <dbReference type="SAM" id="MobiDB-lite"/>
    </source>
</evidence>
<accession>A0A508TF75</accession>
<feature type="chain" id="PRO_5021491980" evidence="2">
    <location>
        <begin position="22"/>
        <end position="249"/>
    </location>
</feature>
<reference evidence="3" key="1">
    <citation type="submission" date="2019-02" db="EMBL/GenBank/DDBJ databases">
        <authorList>
            <person name="Pothier F.J."/>
        </authorList>
    </citation>
    <scope>NUCLEOTIDE SEQUENCE</scope>
    <source>
        <strain evidence="3">CI-1B</strain>
    </source>
</reference>
<evidence type="ECO:0000313" key="4">
    <source>
        <dbReference type="Proteomes" id="UP000328092"/>
    </source>
</evidence>
<dbReference type="AlphaFoldDB" id="A0A508TF75"/>
<dbReference type="OrthoDB" id="8138983at2"/>
<feature type="signal peptide" evidence="2">
    <location>
        <begin position="1"/>
        <end position="21"/>
    </location>
</feature>
<dbReference type="RefSeq" id="WP_139861869.1">
    <property type="nucleotide sequence ID" value="NZ_CAADFC020000016.1"/>
</dbReference>
<keyword evidence="4" id="KW-1185">Reference proteome</keyword>
<proteinExistence type="predicted"/>
<dbReference type="EMBL" id="CAADFC020000016">
    <property type="protein sequence ID" value="VIO73211.1"/>
    <property type="molecule type" value="Genomic_DNA"/>
</dbReference>
<name>A0A508TF75_9BRAD</name>
<keyword evidence="2" id="KW-0732">Signal</keyword>
<evidence type="ECO:0000313" key="3">
    <source>
        <dbReference type="EMBL" id="VIO73211.1"/>
    </source>
</evidence>
<sequence length="249" mass="25809">MTRAITLAALTCFLLAGAAIAAILGRDSLPAAPLAVAAVPADAAPVANRAGKQDKLAVAALATAAFEPLQAVAPPAAPSQLQLRAQAAIPGASDSLRQAYASTEPADVGLPKLTEPADVAPKITEPAAAPVAPAPPKPKAAAKPAPQKSYTLLSDAQIASIKERLRLSSSQEYYWPPVETALRAVARKIHSKRQGDAASGSMPIDPDSEEVQQLKSAAMPLLFQLREDQKNEVRSLARLIGLEKVAAMI</sequence>
<gene>
    <name evidence="3" type="ORF">CI1B_48160</name>
</gene>